<name>A0A383DNA3_9ZZZZ</name>
<accession>A0A383DNA3</accession>
<dbReference type="EMBL" id="UINC01218620">
    <property type="protein sequence ID" value="SVE45725.1"/>
    <property type="molecule type" value="Genomic_DNA"/>
</dbReference>
<proteinExistence type="predicted"/>
<reference evidence="1" key="1">
    <citation type="submission" date="2018-05" db="EMBL/GenBank/DDBJ databases">
        <authorList>
            <person name="Lanie J.A."/>
            <person name="Ng W.-L."/>
            <person name="Kazmierczak K.M."/>
            <person name="Andrzejewski T.M."/>
            <person name="Davidsen T.M."/>
            <person name="Wayne K.J."/>
            <person name="Tettelin H."/>
            <person name="Glass J.I."/>
            <person name="Rusch D."/>
            <person name="Podicherti R."/>
            <person name="Tsui H.-C.T."/>
            <person name="Winkler M.E."/>
        </authorList>
    </citation>
    <scope>NUCLEOTIDE SEQUENCE</scope>
</reference>
<organism evidence="1">
    <name type="scientific">marine metagenome</name>
    <dbReference type="NCBI Taxonomy" id="408172"/>
    <lineage>
        <taxon>unclassified sequences</taxon>
        <taxon>metagenomes</taxon>
        <taxon>ecological metagenomes</taxon>
    </lineage>
</organism>
<gene>
    <name evidence="1" type="ORF">METZ01_LOCUS498579</name>
</gene>
<protein>
    <submittedName>
        <fullName evidence="1">Uncharacterized protein</fullName>
    </submittedName>
</protein>
<evidence type="ECO:0000313" key="1">
    <source>
        <dbReference type="EMBL" id="SVE45725.1"/>
    </source>
</evidence>
<feature type="non-terminal residue" evidence="1">
    <location>
        <position position="133"/>
    </location>
</feature>
<dbReference type="AlphaFoldDB" id="A0A383DNA3"/>
<sequence length="133" mass="14975">MKIDHIIFLIHPCCYEPLAPEIVHRDNLQLFVECEREVKKRWLAALADRPSNTLLVQLGGPVALRNEAIRHLGAPAVFYPQSEFPAYGGLSEYYRRLIAEFNTHTTANALTFDPATVASELWGESFEGCVPGY</sequence>